<dbReference type="Proteomes" id="UP001500610">
    <property type="component" value="Unassembled WGS sequence"/>
</dbReference>
<feature type="transmembrane region" description="Helical" evidence="2">
    <location>
        <begin position="7"/>
        <end position="25"/>
    </location>
</feature>
<sequence length="131" mass="14285">MIVLDGAKFWLGTAVVVAVLVPLMLSGHDPTMWHVLMPVAVGFCLLCAYFCQIGHLCPRDDISWADAQEAAAQAYAESEQLRAKKAALQQAKAAQNAQARQAAIWAQIAQINQAQHPGQDIYWPYGQSPPL</sequence>
<keyword evidence="4" id="KW-1185">Reference proteome</keyword>
<reference evidence="4" key="1">
    <citation type="journal article" date="2019" name="Int. J. Syst. Evol. Microbiol.">
        <title>The Global Catalogue of Microorganisms (GCM) 10K type strain sequencing project: providing services to taxonomists for standard genome sequencing and annotation.</title>
        <authorList>
            <consortium name="The Broad Institute Genomics Platform"/>
            <consortium name="The Broad Institute Genome Sequencing Center for Infectious Disease"/>
            <person name="Wu L."/>
            <person name="Ma J."/>
        </authorList>
    </citation>
    <scope>NUCLEOTIDE SEQUENCE [LARGE SCALE GENOMIC DNA]</scope>
    <source>
        <strain evidence="4">JCM 17657</strain>
    </source>
</reference>
<accession>A0ABP9I123</accession>
<evidence type="ECO:0000256" key="1">
    <source>
        <dbReference type="SAM" id="Coils"/>
    </source>
</evidence>
<proteinExistence type="predicted"/>
<evidence type="ECO:0000313" key="3">
    <source>
        <dbReference type="EMBL" id="GAA4984481.1"/>
    </source>
</evidence>
<keyword evidence="2" id="KW-0472">Membrane</keyword>
<feature type="transmembrane region" description="Helical" evidence="2">
    <location>
        <begin position="31"/>
        <end position="51"/>
    </location>
</feature>
<evidence type="ECO:0000256" key="2">
    <source>
        <dbReference type="SAM" id="Phobius"/>
    </source>
</evidence>
<gene>
    <name evidence="3" type="ORF">GCM10023257_24330</name>
</gene>
<comment type="caution">
    <text evidence="3">The sequence shown here is derived from an EMBL/GenBank/DDBJ whole genome shotgun (WGS) entry which is preliminary data.</text>
</comment>
<keyword evidence="2" id="KW-1133">Transmembrane helix</keyword>
<keyword evidence="1" id="KW-0175">Coiled coil</keyword>
<protein>
    <submittedName>
        <fullName evidence="3">Uncharacterized protein</fullName>
    </submittedName>
</protein>
<feature type="coiled-coil region" evidence="1">
    <location>
        <begin position="71"/>
        <end position="98"/>
    </location>
</feature>
<keyword evidence="2" id="KW-0812">Transmembrane</keyword>
<organism evidence="3 4">
    <name type="scientific">Streptomyces hyderabadensis</name>
    <dbReference type="NCBI Taxonomy" id="598549"/>
    <lineage>
        <taxon>Bacteria</taxon>
        <taxon>Bacillati</taxon>
        <taxon>Actinomycetota</taxon>
        <taxon>Actinomycetes</taxon>
        <taxon>Kitasatosporales</taxon>
        <taxon>Streptomycetaceae</taxon>
        <taxon>Streptomyces</taxon>
    </lineage>
</organism>
<name>A0ABP9I123_9ACTN</name>
<dbReference type="EMBL" id="BAABIV010000011">
    <property type="protein sequence ID" value="GAA4984481.1"/>
    <property type="molecule type" value="Genomic_DNA"/>
</dbReference>
<evidence type="ECO:0000313" key="4">
    <source>
        <dbReference type="Proteomes" id="UP001500610"/>
    </source>
</evidence>